<proteinExistence type="inferred from homology"/>
<evidence type="ECO:0000313" key="6">
    <source>
        <dbReference type="EMBL" id="NMW65911.1"/>
    </source>
</evidence>
<dbReference type="Gene3D" id="1.10.1070.20">
    <property type="match status" value="1"/>
</dbReference>
<dbReference type="AlphaFoldDB" id="A0A7Y0Y507"/>
<reference evidence="6 7" key="1">
    <citation type="submission" date="2020-04" db="EMBL/GenBank/DDBJ databases">
        <title>Antimicrobial susceptibility and clonality of vaginal-derived multi-drug resistant Mobiluncus isolates in China.</title>
        <authorList>
            <person name="Zhang X."/>
        </authorList>
    </citation>
    <scope>NUCLEOTIDE SEQUENCE [LARGE SCALE GENOMIC DNA]</scope>
    <source>
        <strain evidence="6 7">13</strain>
    </source>
</reference>
<feature type="domain" description="HipA-like C-terminal" evidence="4">
    <location>
        <begin position="147"/>
        <end position="387"/>
    </location>
</feature>
<evidence type="ECO:0000259" key="4">
    <source>
        <dbReference type="Pfam" id="PF07804"/>
    </source>
</evidence>
<protein>
    <submittedName>
        <fullName evidence="6">Type II toxin-antitoxin system HipA family toxin</fullName>
    </submittedName>
</protein>
<dbReference type="InterPro" id="IPR052028">
    <property type="entry name" value="HipA_Ser/Thr_kinase"/>
</dbReference>
<keyword evidence="3" id="KW-0418">Kinase</keyword>
<evidence type="ECO:0000256" key="3">
    <source>
        <dbReference type="ARBA" id="ARBA00022777"/>
    </source>
</evidence>
<dbReference type="GO" id="GO:0004674">
    <property type="term" value="F:protein serine/threonine kinase activity"/>
    <property type="evidence" value="ECO:0007669"/>
    <property type="project" value="TreeGrafter"/>
</dbReference>
<gene>
    <name evidence="6" type="ORF">HHJ78_10430</name>
</gene>
<comment type="similarity">
    <text evidence="1">Belongs to the HipA Ser/Thr kinase family.</text>
</comment>
<dbReference type="NCBIfam" id="TIGR03071">
    <property type="entry name" value="couple_hipA"/>
    <property type="match status" value="1"/>
</dbReference>
<dbReference type="PANTHER" id="PTHR37419">
    <property type="entry name" value="SERINE/THREONINE-PROTEIN KINASE TOXIN HIPA"/>
    <property type="match status" value="1"/>
</dbReference>
<organism evidence="6 7">
    <name type="scientific">Mobiluncus mulieris</name>
    <dbReference type="NCBI Taxonomy" id="2052"/>
    <lineage>
        <taxon>Bacteria</taxon>
        <taxon>Bacillati</taxon>
        <taxon>Actinomycetota</taxon>
        <taxon>Actinomycetes</taxon>
        <taxon>Actinomycetales</taxon>
        <taxon>Actinomycetaceae</taxon>
        <taxon>Mobiluncus</taxon>
    </lineage>
</organism>
<dbReference type="Pfam" id="PF07804">
    <property type="entry name" value="HipA_C"/>
    <property type="match status" value="1"/>
</dbReference>
<dbReference type="InterPro" id="IPR017508">
    <property type="entry name" value="HipA_N1"/>
</dbReference>
<dbReference type="InterPro" id="IPR012893">
    <property type="entry name" value="HipA-like_C"/>
</dbReference>
<evidence type="ECO:0000313" key="7">
    <source>
        <dbReference type="Proteomes" id="UP000578252"/>
    </source>
</evidence>
<dbReference type="Pfam" id="PF13657">
    <property type="entry name" value="Couple_hipA"/>
    <property type="match status" value="1"/>
</dbReference>
<dbReference type="EMBL" id="JABCUR010000012">
    <property type="protein sequence ID" value="NMW65911.1"/>
    <property type="molecule type" value="Genomic_DNA"/>
</dbReference>
<keyword evidence="2" id="KW-0808">Transferase</keyword>
<dbReference type="PANTHER" id="PTHR37419:SF1">
    <property type="entry name" value="SERINE_THREONINE-PROTEIN KINASE TOXIN HIPA"/>
    <property type="match status" value="1"/>
</dbReference>
<feature type="domain" description="HipA N-terminal subdomain 1" evidence="5">
    <location>
        <begin position="7"/>
        <end position="98"/>
    </location>
</feature>
<accession>A0A7Y0Y507</accession>
<dbReference type="RefSeq" id="WP_169772428.1">
    <property type="nucleotide sequence ID" value="NZ_JABCUR010000012.1"/>
</dbReference>
<dbReference type="GO" id="GO:0005829">
    <property type="term" value="C:cytosol"/>
    <property type="evidence" value="ECO:0007669"/>
    <property type="project" value="TreeGrafter"/>
</dbReference>
<dbReference type="Proteomes" id="UP000578252">
    <property type="component" value="Unassembled WGS sequence"/>
</dbReference>
<comment type="caution">
    <text evidence="6">The sequence shown here is derived from an EMBL/GenBank/DDBJ whole genome shotgun (WGS) entry which is preliminary data.</text>
</comment>
<evidence type="ECO:0000259" key="5">
    <source>
        <dbReference type="Pfam" id="PF13657"/>
    </source>
</evidence>
<sequence>MKTYNVLDAYLGGQLVGQFRRAGSKIRFVYDSGWLGQPISLGLPPENPNRNALPFLKGLLPDNEAVKTAWGRDYNVNPRDELSLLAAVGQDLPGAIQLTPEGVAPNTQGHTQPLSERSLEALMRALVSRDGAWTALSGERLDVPGKFSLAGGQAKTALYRSPDGKWWLPFGRFPSTHILKPEIRGRFPGSDINEAVCLAALRKLHIPASRESIESIGNVRVSVIERYNRVRSNGQVTRLHQEDICQILRIVPEKKYTYQGGPSASQTARVIREYAGTGAALNFIRQLAFNHVILGTDAHGKNFSLIEHADGLVELAPAYDVASYIPYMNVSGFRPLDNVFPAMPIGGASKYEQISPYRWEKLGFSAGLDPEQVVTVVREIIENTPDAMADTLREMREDVQGSPVSHLADGIRALAREGWTSGKRSFILGKSVTAAGQAWSANIEAAGATVR</sequence>
<evidence type="ECO:0000256" key="1">
    <source>
        <dbReference type="ARBA" id="ARBA00010164"/>
    </source>
</evidence>
<evidence type="ECO:0000256" key="2">
    <source>
        <dbReference type="ARBA" id="ARBA00022679"/>
    </source>
</evidence>
<name>A0A7Y0Y507_9ACTO</name>